<evidence type="ECO:0000313" key="2">
    <source>
        <dbReference type="EMBL" id="KAJ7325803.1"/>
    </source>
</evidence>
<dbReference type="GO" id="GO:0005524">
    <property type="term" value="F:ATP binding"/>
    <property type="evidence" value="ECO:0007669"/>
    <property type="project" value="InterPro"/>
</dbReference>
<dbReference type="InterPro" id="IPR009330">
    <property type="entry name" value="LipoPS_heptP_kinase"/>
</dbReference>
<dbReference type="SUPFAM" id="SSF56112">
    <property type="entry name" value="Protein kinase-like (PK-like)"/>
    <property type="match status" value="1"/>
</dbReference>
<dbReference type="InterPro" id="IPR000719">
    <property type="entry name" value="Prot_kinase_dom"/>
</dbReference>
<protein>
    <recommendedName>
        <fullName evidence="1">Protein kinase domain-containing protein</fullName>
    </recommendedName>
</protein>
<evidence type="ECO:0000313" key="3">
    <source>
        <dbReference type="Proteomes" id="UP001218218"/>
    </source>
</evidence>
<dbReference type="AlphaFoldDB" id="A0AAD6ZKB1"/>
<accession>A0AAD6ZKB1</accession>
<sequence length="104" mass="11368">MIIMEYIDGKTSAAQLQNNLPENLAAQLSEILSVLHTGGDVFGDLRLPNIIVAKKQVKLIDFDWAGKVGLAKYPIHLARNISWPTGVMALGQIEKATTLTCYMA</sequence>
<dbReference type="Pfam" id="PF06176">
    <property type="entry name" value="WaaY"/>
    <property type="match status" value="1"/>
</dbReference>
<proteinExistence type="predicted"/>
<keyword evidence="3" id="KW-1185">Reference proteome</keyword>
<dbReference type="Gene3D" id="1.10.510.10">
    <property type="entry name" value="Transferase(Phosphotransferase) domain 1"/>
    <property type="match status" value="1"/>
</dbReference>
<dbReference type="Proteomes" id="UP001218218">
    <property type="component" value="Unassembled WGS sequence"/>
</dbReference>
<comment type="caution">
    <text evidence="2">The sequence shown here is derived from an EMBL/GenBank/DDBJ whole genome shotgun (WGS) entry which is preliminary data.</text>
</comment>
<gene>
    <name evidence="2" type="ORF">DFH08DRAFT_968448</name>
</gene>
<dbReference type="EMBL" id="JARIHO010000043">
    <property type="protein sequence ID" value="KAJ7325803.1"/>
    <property type="molecule type" value="Genomic_DNA"/>
</dbReference>
<dbReference type="PROSITE" id="PS50011">
    <property type="entry name" value="PROTEIN_KINASE_DOM"/>
    <property type="match status" value="1"/>
</dbReference>
<reference evidence="2" key="1">
    <citation type="submission" date="2023-03" db="EMBL/GenBank/DDBJ databases">
        <title>Massive genome expansion in bonnet fungi (Mycena s.s.) driven by repeated elements and novel gene families across ecological guilds.</title>
        <authorList>
            <consortium name="Lawrence Berkeley National Laboratory"/>
            <person name="Harder C.B."/>
            <person name="Miyauchi S."/>
            <person name="Viragh M."/>
            <person name="Kuo A."/>
            <person name="Thoen E."/>
            <person name="Andreopoulos B."/>
            <person name="Lu D."/>
            <person name="Skrede I."/>
            <person name="Drula E."/>
            <person name="Henrissat B."/>
            <person name="Morin E."/>
            <person name="Kohler A."/>
            <person name="Barry K."/>
            <person name="LaButti K."/>
            <person name="Morin E."/>
            <person name="Salamov A."/>
            <person name="Lipzen A."/>
            <person name="Mereny Z."/>
            <person name="Hegedus B."/>
            <person name="Baldrian P."/>
            <person name="Stursova M."/>
            <person name="Weitz H."/>
            <person name="Taylor A."/>
            <person name="Grigoriev I.V."/>
            <person name="Nagy L.G."/>
            <person name="Martin F."/>
            <person name="Kauserud H."/>
        </authorList>
    </citation>
    <scope>NUCLEOTIDE SEQUENCE</scope>
    <source>
        <strain evidence="2">CBHHK002</strain>
    </source>
</reference>
<dbReference type="InterPro" id="IPR011009">
    <property type="entry name" value="Kinase-like_dom_sf"/>
</dbReference>
<dbReference type="GO" id="GO:0004672">
    <property type="term" value="F:protein kinase activity"/>
    <property type="evidence" value="ECO:0007669"/>
    <property type="project" value="InterPro"/>
</dbReference>
<organism evidence="2 3">
    <name type="scientific">Mycena albidolilacea</name>
    <dbReference type="NCBI Taxonomy" id="1033008"/>
    <lineage>
        <taxon>Eukaryota</taxon>
        <taxon>Fungi</taxon>
        <taxon>Dikarya</taxon>
        <taxon>Basidiomycota</taxon>
        <taxon>Agaricomycotina</taxon>
        <taxon>Agaricomycetes</taxon>
        <taxon>Agaricomycetidae</taxon>
        <taxon>Agaricales</taxon>
        <taxon>Marasmiineae</taxon>
        <taxon>Mycenaceae</taxon>
        <taxon>Mycena</taxon>
    </lineage>
</organism>
<name>A0AAD6ZKB1_9AGAR</name>
<evidence type="ECO:0000259" key="1">
    <source>
        <dbReference type="PROSITE" id="PS50011"/>
    </source>
</evidence>
<feature type="domain" description="Protein kinase" evidence="1">
    <location>
        <begin position="1"/>
        <end position="104"/>
    </location>
</feature>